<dbReference type="Pfam" id="PF01755">
    <property type="entry name" value="Glyco_transf_25"/>
    <property type="match status" value="1"/>
</dbReference>
<dbReference type="AlphaFoldDB" id="A0A6C0AR78"/>
<evidence type="ECO:0000259" key="1">
    <source>
        <dbReference type="Pfam" id="PF01755"/>
    </source>
</evidence>
<reference evidence="2" key="1">
    <citation type="journal article" date="2020" name="Nature">
        <title>Giant virus diversity and host interactions through global metagenomics.</title>
        <authorList>
            <person name="Schulz F."/>
            <person name="Roux S."/>
            <person name="Paez-Espino D."/>
            <person name="Jungbluth S."/>
            <person name="Walsh D.A."/>
            <person name="Denef V.J."/>
            <person name="McMahon K.D."/>
            <person name="Konstantinidis K.T."/>
            <person name="Eloe-Fadrosh E.A."/>
            <person name="Kyrpides N.C."/>
            <person name="Woyke T."/>
        </authorList>
    </citation>
    <scope>NUCLEOTIDE SEQUENCE</scope>
    <source>
        <strain evidence="2">GVMAG-S-1101165-79</strain>
    </source>
</reference>
<accession>A0A6C0AR78</accession>
<protein>
    <recommendedName>
        <fullName evidence="1">Glycosyl transferase family 25 domain-containing protein</fullName>
    </recommendedName>
</protein>
<dbReference type="CDD" id="cd06532">
    <property type="entry name" value="Glyco_transf_25"/>
    <property type="match status" value="1"/>
</dbReference>
<dbReference type="EMBL" id="MN740762">
    <property type="protein sequence ID" value="QHS81983.1"/>
    <property type="molecule type" value="Genomic_DNA"/>
</dbReference>
<organism evidence="2">
    <name type="scientific">viral metagenome</name>
    <dbReference type="NCBI Taxonomy" id="1070528"/>
    <lineage>
        <taxon>unclassified sequences</taxon>
        <taxon>metagenomes</taxon>
        <taxon>organismal metagenomes</taxon>
    </lineage>
</organism>
<sequence length="237" mass="27992">MNNITDIKNIFYINLDTRPDRKIFFENQMKLVGLKATRFNAIKNINGAIGCSLSHLNLLQYAKKHNLDHILIMEDDIMFLNPQIFIQNINNFLSKHDNFDVLLIAGNNMGEYKRIDDNCVKISHCQTTTGYLVKKHYYDKLIDNFKTGIQHFIKNVNLKLQYAIDQYWCSLQCLDNWYLLTPLTVSQKPDYSDIEKKTINYNFVMLDLDKTKIREHQRKQQELINSRPKLEIINNNV</sequence>
<name>A0A6C0AR78_9ZZZZ</name>
<dbReference type="InterPro" id="IPR002654">
    <property type="entry name" value="Glyco_trans_25"/>
</dbReference>
<proteinExistence type="predicted"/>
<feature type="domain" description="Glycosyl transferase family 25" evidence="1">
    <location>
        <begin position="46"/>
        <end position="124"/>
    </location>
</feature>
<evidence type="ECO:0000313" key="2">
    <source>
        <dbReference type="EMBL" id="QHS81983.1"/>
    </source>
</evidence>